<gene>
    <name evidence="3" type="ORF">UFOPK1493_00255</name>
</gene>
<dbReference type="AlphaFoldDB" id="A0A6J6BNF8"/>
<accession>A0A6J6BNF8</accession>
<protein>
    <submittedName>
        <fullName evidence="3">Unannotated protein</fullName>
    </submittedName>
</protein>
<dbReference type="FunFam" id="3.40.50.720:FF:000084">
    <property type="entry name" value="Short-chain dehydrogenase reductase"/>
    <property type="match status" value="1"/>
</dbReference>
<dbReference type="GO" id="GO:0016491">
    <property type="term" value="F:oxidoreductase activity"/>
    <property type="evidence" value="ECO:0007669"/>
    <property type="project" value="UniProtKB-KW"/>
</dbReference>
<organism evidence="3">
    <name type="scientific">freshwater metagenome</name>
    <dbReference type="NCBI Taxonomy" id="449393"/>
    <lineage>
        <taxon>unclassified sequences</taxon>
        <taxon>metagenomes</taxon>
        <taxon>ecological metagenomes</taxon>
    </lineage>
</organism>
<name>A0A6J6BNF8_9ZZZZ</name>
<dbReference type="PANTHER" id="PTHR43639">
    <property type="entry name" value="OXIDOREDUCTASE, SHORT-CHAIN DEHYDROGENASE/REDUCTASE FAMILY (AFU_ORTHOLOGUE AFUA_5G02870)"/>
    <property type="match status" value="1"/>
</dbReference>
<dbReference type="PROSITE" id="PS00061">
    <property type="entry name" value="ADH_SHORT"/>
    <property type="match status" value="1"/>
</dbReference>
<dbReference type="PRINTS" id="PR00081">
    <property type="entry name" value="GDHRDH"/>
</dbReference>
<evidence type="ECO:0000256" key="1">
    <source>
        <dbReference type="ARBA" id="ARBA00006484"/>
    </source>
</evidence>
<dbReference type="InterPro" id="IPR036291">
    <property type="entry name" value="NAD(P)-bd_dom_sf"/>
</dbReference>
<evidence type="ECO:0000256" key="2">
    <source>
        <dbReference type="ARBA" id="ARBA00023002"/>
    </source>
</evidence>
<reference evidence="3" key="1">
    <citation type="submission" date="2020-05" db="EMBL/GenBank/DDBJ databases">
        <authorList>
            <person name="Chiriac C."/>
            <person name="Salcher M."/>
            <person name="Ghai R."/>
            <person name="Kavagutti S V."/>
        </authorList>
    </citation>
    <scope>NUCLEOTIDE SEQUENCE</scope>
</reference>
<proteinExistence type="inferred from homology"/>
<dbReference type="PANTHER" id="PTHR43639:SF1">
    <property type="entry name" value="SHORT-CHAIN DEHYDROGENASE_REDUCTASE FAMILY PROTEIN"/>
    <property type="match status" value="1"/>
</dbReference>
<evidence type="ECO:0000313" key="3">
    <source>
        <dbReference type="EMBL" id="CAB4540660.1"/>
    </source>
</evidence>
<dbReference type="PRINTS" id="PR00080">
    <property type="entry name" value="SDRFAMILY"/>
</dbReference>
<sequence>MGELSGTVAIVTGSSSGIGERTAQRLSELGASVVVNSASSVAAGEAVAAALPGESLYVQADISDPEQCRRLLDTTIERFGKLDLLVNNAGWTTLVPHHDLDALTDEIFRKTMEVNVFGTWSLTKMAMPLLRESEVRGGGHVVNITSIAGVRPVGSSIAYSMSKAALNQMTRLLAKSCGPVRVNAVAPGLVETPWTADWAVQHEGVKRMAPIKRSATPDDCAEAVLALVRNTYVTGEIFVVDGGLTQVG</sequence>
<dbReference type="Pfam" id="PF13561">
    <property type="entry name" value="adh_short_C2"/>
    <property type="match status" value="1"/>
</dbReference>
<dbReference type="CDD" id="cd05233">
    <property type="entry name" value="SDR_c"/>
    <property type="match status" value="1"/>
</dbReference>
<dbReference type="Gene3D" id="3.40.50.720">
    <property type="entry name" value="NAD(P)-binding Rossmann-like Domain"/>
    <property type="match status" value="1"/>
</dbReference>
<dbReference type="InterPro" id="IPR020904">
    <property type="entry name" value="Sc_DH/Rdtase_CS"/>
</dbReference>
<dbReference type="EMBL" id="CAEZSR010000005">
    <property type="protein sequence ID" value="CAB4540660.1"/>
    <property type="molecule type" value="Genomic_DNA"/>
</dbReference>
<comment type="similarity">
    <text evidence="1">Belongs to the short-chain dehydrogenases/reductases (SDR) family.</text>
</comment>
<dbReference type="InterPro" id="IPR002347">
    <property type="entry name" value="SDR_fam"/>
</dbReference>
<dbReference type="SUPFAM" id="SSF51735">
    <property type="entry name" value="NAD(P)-binding Rossmann-fold domains"/>
    <property type="match status" value="1"/>
</dbReference>
<keyword evidence="2" id="KW-0560">Oxidoreductase</keyword>